<dbReference type="PANTHER" id="PTHR48475">
    <property type="entry name" value="RIBONUCLEASE H"/>
    <property type="match status" value="1"/>
</dbReference>
<keyword evidence="4" id="KW-1185">Reference proteome</keyword>
<dbReference type="Proteomes" id="UP001054821">
    <property type="component" value="Chromosome 1"/>
</dbReference>
<dbReference type="InterPro" id="IPR043128">
    <property type="entry name" value="Rev_trsase/Diguanyl_cyclase"/>
</dbReference>
<dbReference type="AlphaFoldDB" id="A0AAD5F354"/>
<dbReference type="SUPFAM" id="SSF56672">
    <property type="entry name" value="DNA/RNA polymerases"/>
    <property type="match status" value="1"/>
</dbReference>
<dbReference type="EMBL" id="JAJFAZ020000001">
    <property type="protein sequence ID" value="KAI5351586.1"/>
    <property type="molecule type" value="Genomic_DNA"/>
</dbReference>
<organism evidence="3 4">
    <name type="scientific">Prunus dulcis</name>
    <name type="common">Almond</name>
    <name type="synonym">Amygdalus dulcis</name>
    <dbReference type="NCBI Taxonomy" id="3755"/>
    <lineage>
        <taxon>Eukaryota</taxon>
        <taxon>Viridiplantae</taxon>
        <taxon>Streptophyta</taxon>
        <taxon>Embryophyta</taxon>
        <taxon>Tracheophyta</taxon>
        <taxon>Spermatophyta</taxon>
        <taxon>Magnoliopsida</taxon>
        <taxon>eudicotyledons</taxon>
        <taxon>Gunneridae</taxon>
        <taxon>Pentapetalae</taxon>
        <taxon>rosids</taxon>
        <taxon>fabids</taxon>
        <taxon>Rosales</taxon>
        <taxon>Rosaceae</taxon>
        <taxon>Amygdaloideae</taxon>
        <taxon>Amygdaleae</taxon>
        <taxon>Prunus</taxon>
    </lineage>
</organism>
<comment type="caution">
    <text evidence="3">The sequence shown here is derived from an EMBL/GenBank/DDBJ whole genome shotgun (WGS) entry which is preliminary data.</text>
</comment>
<dbReference type="InterPro" id="IPR041577">
    <property type="entry name" value="RT_RNaseH_2"/>
</dbReference>
<dbReference type="PANTHER" id="PTHR48475:SF1">
    <property type="entry name" value="RNASE H TYPE-1 DOMAIN-CONTAINING PROTEIN"/>
    <property type="match status" value="1"/>
</dbReference>
<evidence type="ECO:0000256" key="1">
    <source>
        <dbReference type="SAM" id="MobiDB-lite"/>
    </source>
</evidence>
<feature type="compositionally biased region" description="Basic and acidic residues" evidence="1">
    <location>
        <begin position="26"/>
        <end position="42"/>
    </location>
</feature>
<feature type="compositionally biased region" description="Basic and acidic residues" evidence="1">
    <location>
        <begin position="1"/>
        <end position="12"/>
    </location>
</feature>
<dbReference type="InterPro" id="IPR043502">
    <property type="entry name" value="DNA/RNA_pol_sf"/>
</dbReference>
<evidence type="ECO:0000313" key="4">
    <source>
        <dbReference type="Proteomes" id="UP001054821"/>
    </source>
</evidence>
<feature type="region of interest" description="Disordered" evidence="1">
    <location>
        <begin position="1"/>
        <end position="42"/>
    </location>
</feature>
<reference evidence="3 4" key="1">
    <citation type="journal article" date="2022" name="G3 (Bethesda)">
        <title>Whole-genome sequence and methylome profiling of the almond [Prunus dulcis (Mill.) D.A. Webb] cultivar 'Nonpareil'.</title>
        <authorList>
            <person name="D'Amico-Willman K.M."/>
            <person name="Ouma W.Z."/>
            <person name="Meulia T."/>
            <person name="Sideli G.M."/>
            <person name="Gradziel T.M."/>
            <person name="Fresnedo-Ramirez J."/>
        </authorList>
    </citation>
    <scope>NUCLEOTIDE SEQUENCE [LARGE SCALE GENOMIC DNA]</scope>
    <source>
        <strain evidence="3">Clone GOH B32 T37-40</strain>
    </source>
</reference>
<name>A0AAD5F354_PRUDU</name>
<evidence type="ECO:0000313" key="3">
    <source>
        <dbReference type="EMBL" id="KAI5351586.1"/>
    </source>
</evidence>
<protein>
    <recommendedName>
        <fullName evidence="2">Reverse transcriptase/retrotransposon-derived protein RNase H-like domain-containing protein</fullName>
    </recommendedName>
</protein>
<dbReference type="Pfam" id="PF17919">
    <property type="entry name" value="RT_RNaseH_2"/>
    <property type="match status" value="1"/>
</dbReference>
<feature type="domain" description="Reverse transcriptase/retrotransposon-derived protein RNase H-like" evidence="2">
    <location>
        <begin position="111"/>
        <end position="192"/>
    </location>
</feature>
<accession>A0AAD5F354</accession>
<sequence length="342" mass="38943">MLGEEPLKSERTRVKKKGENNQNMVEETRGEPHMKESGPKAEEDQVMVEAEANGIEQETGCSCRYGGYGQRLLGLNHEEIEEGAGRTNPDLDNAGPFSSLLKPKDEEKFCWEETHQRAFNIIKKCLAKPPVLIPPRRGRPLKFYILASENSIGSLLAQDNDKRKGQVAYYLSRILTATEMKYSPVQKLFLAFQRLGNRCDWPNPSKVIKGPQVHLGGHRFFHKMGGGRPTQEGHPGRGDRIYREDYYPPILLVHYVRPRNDFYGRSCPSRCEELRGTILFALIYGHNVILPLEISTKSLRVARHAEWSKDEYDQAMAQELDDLDEVRLGALDKLKPQKEAVV</sequence>
<dbReference type="Gene3D" id="3.30.70.270">
    <property type="match status" value="1"/>
</dbReference>
<evidence type="ECO:0000259" key="2">
    <source>
        <dbReference type="Pfam" id="PF17919"/>
    </source>
</evidence>
<proteinExistence type="predicted"/>
<gene>
    <name evidence="3" type="ORF">L3X38_004477</name>
</gene>